<evidence type="ECO:0000256" key="4">
    <source>
        <dbReference type="ARBA" id="ARBA00035175"/>
    </source>
</evidence>
<dbReference type="GO" id="GO:0003735">
    <property type="term" value="F:structural constituent of ribosome"/>
    <property type="evidence" value="ECO:0007669"/>
    <property type="project" value="InterPro"/>
</dbReference>
<dbReference type="Proteomes" id="UP000177165">
    <property type="component" value="Unassembled WGS sequence"/>
</dbReference>
<evidence type="ECO:0000256" key="1">
    <source>
        <dbReference type="ARBA" id="ARBA00010797"/>
    </source>
</evidence>
<evidence type="ECO:0000313" key="6">
    <source>
        <dbReference type="EMBL" id="OGY79930.1"/>
    </source>
</evidence>
<dbReference type="AlphaFoldDB" id="A0A1G2AV94"/>
<keyword evidence="2 6" id="KW-0689">Ribosomal protein</keyword>
<evidence type="ECO:0000256" key="5">
    <source>
        <dbReference type="ARBA" id="ARBA00035477"/>
    </source>
</evidence>
<dbReference type="STRING" id="1798540.A3B74_01610"/>
<gene>
    <name evidence="6" type="ORF">A3B74_01610</name>
</gene>
<dbReference type="PANTHER" id="PTHR15893">
    <property type="entry name" value="RIBOSOMAL PROTEIN L27"/>
    <property type="match status" value="1"/>
</dbReference>
<dbReference type="GO" id="GO:0006412">
    <property type="term" value="P:translation"/>
    <property type="evidence" value="ECO:0007669"/>
    <property type="project" value="InterPro"/>
</dbReference>
<dbReference type="GO" id="GO:0005840">
    <property type="term" value="C:ribosome"/>
    <property type="evidence" value="ECO:0007669"/>
    <property type="project" value="UniProtKB-KW"/>
</dbReference>
<evidence type="ECO:0000256" key="2">
    <source>
        <dbReference type="ARBA" id="ARBA00022980"/>
    </source>
</evidence>
<evidence type="ECO:0000256" key="3">
    <source>
        <dbReference type="ARBA" id="ARBA00023274"/>
    </source>
</evidence>
<dbReference type="PRINTS" id="PR00063">
    <property type="entry name" value="RIBOSOMALL27"/>
</dbReference>
<dbReference type="GO" id="GO:1990904">
    <property type="term" value="C:ribonucleoprotein complex"/>
    <property type="evidence" value="ECO:0007669"/>
    <property type="project" value="UniProtKB-KW"/>
</dbReference>
<proteinExistence type="inferred from homology"/>
<dbReference type="SUPFAM" id="SSF110324">
    <property type="entry name" value="Ribosomal L27 protein-like"/>
    <property type="match status" value="1"/>
</dbReference>
<dbReference type="InterPro" id="IPR001684">
    <property type="entry name" value="Ribosomal_bL27"/>
</dbReference>
<organism evidence="6 7">
    <name type="scientific">Candidatus Kerfeldbacteria bacterium RIFCSPHIGHO2_02_FULL_42_14</name>
    <dbReference type="NCBI Taxonomy" id="1798540"/>
    <lineage>
        <taxon>Bacteria</taxon>
        <taxon>Candidatus Kerfeldiibacteriota</taxon>
    </lineage>
</organism>
<evidence type="ECO:0000313" key="7">
    <source>
        <dbReference type="Proteomes" id="UP000177165"/>
    </source>
</evidence>
<comment type="similarity">
    <text evidence="1">Belongs to the bacterial ribosomal protein bL27 family.</text>
</comment>
<dbReference type="PANTHER" id="PTHR15893:SF0">
    <property type="entry name" value="LARGE RIBOSOMAL SUBUNIT PROTEIN BL27M"/>
    <property type="match status" value="1"/>
</dbReference>
<reference evidence="6 7" key="1">
    <citation type="journal article" date="2016" name="Nat. Commun.">
        <title>Thousands of microbial genomes shed light on interconnected biogeochemical processes in an aquifer system.</title>
        <authorList>
            <person name="Anantharaman K."/>
            <person name="Brown C.T."/>
            <person name="Hug L.A."/>
            <person name="Sharon I."/>
            <person name="Castelle C.J."/>
            <person name="Probst A.J."/>
            <person name="Thomas B.C."/>
            <person name="Singh A."/>
            <person name="Wilkins M.J."/>
            <person name="Karaoz U."/>
            <person name="Brodie E.L."/>
            <person name="Williams K.H."/>
            <person name="Hubbard S.S."/>
            <person name="Banfield J.F."/>
        </authorList>
    </citation>
    <scope>NUCLEOTIDE SEQUENCE [LARGE SCALE GENOMIC DNA]</scope>
</reference>
<dbReference type="Pfam" id="PF01016">
    <property type="entry name" value="Ribosomal_L27"/>
    <property type="match status" value="1"/>
</dbReference>
<name>A0A1G2AV94_9BACT</name>
<protein>
    <recommendedName>
        <fullName evidence="4">Large ribosomal subunit protein bL27</fullName>
    </recommendedName>
    <alternativeName>
        <fullName evidence="5">50S ribosomal protein L27</fullName>
    </alternativeName>
</protein>
<keyword evidence="3" id="KW-0687">Ribonucleoprotein</keyword>
<dbReference type="EMBL" id="MHKB01000003">
    <property type="protein sequence ID" value="OGY79930.1"/>
    <property type="molecule type" value="Genomic_DNA"/>
</dbReference>
<accession>A0A1G2AV94</accession>
<sequence length="94" mass="10246">MAHTKAGGSTTNLRDSRGQRLGVKLFAGEKAHVGSVIIRQCGTKYLPGKNVKRGNNDTLYAAITGTIRFTKKKVPRFTGRLHKKTIVAIIPEQA</sequence>
<dbReference type="Gene3D" id="2.40.50.100">
    <property type="match status" value="1"/>
</dbReference>
<comment type="caution">
    <text evidence="6">The sequence shown here is derived from an EMBL/GenBank/DDBJ whole genome shotgun (WGS) entry which is preliminary data.</text>
</comment>